<feature type="compositionally biased region" description="Polar residues" evidence="2">
    <location>
        <begin position="288"/>
        <end position="300"/>
    </location>
</feature>
<evidence type="ECO:0000259" key="3">
    <source>
        <dbReference type="Pfam" id="PF00855"/>
    </source>
</evidence>
<dbReference type="Gene3D" id="2.30.30.140">
    <property type="match status" value="1"/>
</dbReference>
<evidence type="ECO:0000256" key="1">
    <source>
        <dbReference type="SAM" id="Coils"/>
    </source>
</evidence>
<dbReference type="InParanoid" id="A0A1Y1Z9P4"/>
<dbReference type="Proteomes" id="UP000193498">
    <property type="component" value="Unassembled WGS sequence"/>
</dbReference>
<feature type="region of interest" description="Disordered" evidence="2">
    <location>
        <begin position="199"/>
        <end position="325"/>
    </location>
</feature>
<feature type="compositionally biased region" description="Low complexity" evidence="2">
    <location>
        <begin position="255"/>
        <end position="269"/>
    </location>
</feature>
<accession>A0A1Y1Z9P4</accession>
<dbReference type="Pfam" id="PF00855">
    <property type="entry name" value="PWWP"/>
    <property type="match status" value="1"/>
</dbReference>
<feature type="domain" description="PWWP" evidence="3">
    <location>
        <begin position="98"/>
        <end position="148"/>
    </location>
</feature>
<feature type="non-terminal residue" evidence="4">
    <location>
        <position position="1"/>
    </location>
</feature>
<organism evidence="4 5">
    <name type="scientific">Basidiobolus meristosporus CBS 931.73</name>
    <dbReference type="NCBI Taxonomy" id="1314790"/>
    <lineage>
        <taxon>Eukaryota</taxon>
        <taxon>Fungi</taxon>
        <taxon>Fungi incertae sedis</taxon>
        <taxon>Zoopagomycota</taxon>
        <taxon>Entomophthoromycotina</taxon>
        <taxon>Basidiobolomycetes</taxon>
        <taxon>Basidiobolales</taxon>
        <taxon>Basidiobolaceae</taxon>
        <taxon>Basidiobolus</taxon>
    </lineage>
</organism>
<evidence type="ECO:0000313" key="5">
    <source>
        <dbReference type="Proteomes" id="UP000193498"/>
    </source>
</evidence>
<name>A0A1Y1Z9P4_9FUNG</name>
<dbReference type="SUPFAM" id="SSF63748">
    <property type="entry name" value="Tudor/PWWP/MBT"/>
    <property type="match status" value="1"/>
</dbReference>
<comment type="caution">
    <text evidence="4">The sequence shown here is derived from an EMBL/GenBank/DDBJ whole genome shotgun (WGS) entry which is preliminary data.</text>
</comment>
<feature type="compositionally biased region" description="Basic residues" evidence="2">
    <location>
        <begin position="273"/>
        <end position="287"/>
    </location>
</feature>
<feature type="compositionally biased region" description="Basic and acidic residues" evidence="2">
    <location>
        <begin position="206"/>
        <end position="217"/>
    </location>
</feature>
<keyword evidence="5" id="KW-1185">Reference proteome</keyword>
<dbReference type="InterPro" id="IPR000313">
    <property type="entry name" value="PWWP_dom"/>
</dbReference>
<dbReference type="AlphaFoldDB" id="A0A1Y1Z9P4"/>
<dbReference type="EMBL" id="MCFE01000012">
    <property type="protein sequence ID" value="ORY06982.1"/>
    <property type="molecule type" value="Genomic_DNA"/>
</dbReference>
<feature type="coiled-coil region" evidence="1">
    <location>
        <begin position="327"/>
        <end position="354"/>
    </location>
</feature>
<protein>
    <recommendedName>
        <fullName evidence="3">PWWP domain-containing protein</fullName>
    </recommendedName>
</protein>
<feature type="compositionally biased region" description="Basic and acidic residues" evidence="2">
    <location>
        <begin position="303"/>
        <end position="323"/>
    </location>
</feature>
<dbReference type="OrthoDB" id="641149at2759"/>
<feature type="compositionally biased region" description="Basic residues" evidence="2">
    <location>
        <begin position="221"/>
        <end position="239"/>
    </location>
</feature>
<keyword evidence="1" id="KW-0175">Coiled coil</keyword>
<sequence>MEAHMLSSVLLPDSTFPSEKYCSKPNTRIRKKEDDSTMFKIKHTRNRELQSLAISDTKVQARLSTEPMHKEDENRPPTRFKGREVVLVDPLDESADYWWPAMIVPPTEIDRSMLSRKLERDECLVRYFEDNKFSVCKDCELTPFRPDTHPLNEFSRCSAFLTDPGVLIAMNYLQTGELGKKFMWKLWGKDKEVPPIAMQVDSSTTEQEKNKPKETVSKPHAPQKRHLREQKTPSKKRRRVLYDESESGIDHNVDQPPTTQATKPTPQKSQTHDKRKHSRSQRARSKKNTPVSSRATSEDVTVSDEKLDTMPTEDRKPQPEDIHPIPVKEIVRKMKALRKEYKQIRRAVRRVAKELVIHKAGDGRITRSMMRRKK</sequence>
<reference evidence="4 5" key="1">
    <citation type="submission" date="2016-07" db="EMBL/GenBank/DDBJ databases">
        <title>Pervasive Adenine N6-methylation of Active Genes in Fungi.</title>
        <authorList>
            <consortium name="DOE Joint Genome Institute"/>
            <person name="Mondo S.J."/>
            <person name="Dannebaum R.O."/>
            <person name="Kuo R.C."/>
            <person name="Labutti K."/>
            <person name="Haridas S."/>
            <person name="Kuo A."/>
            <person name="Salamov A."/>
            <person name="Ahrendt S.R."/>
            <person name="Lipzen A."/>
            <person name="Sullivan W."/>
            <person name="Andreopoulos W.B."/>
            <person name="Clum A."/>
            <person name="Lindquist E."/>
            <person name="Daum C."/>
            <person name="Ramamoorthy G.K."/>
            <person name="Gryganskyi A."/>
            <person name="Culley D."/>
            <person name="Magnuson J.K."/>
            <person name="James T.Y."/>
            <person name="O'Malley M.A."/>
            <person name="Stajich J.E."/>
            <person name="Spatafora J.W."/>
            <person name="Visel A."/>
            <person name="Grigoriev I.V."/>
        </authorList>
    </citation>
    <scope>NUCLEOTIDE SEQUENCE [LARGE SCALE GENOMIC DNA]</scope>
    <source>
        <strain evidence="4 5">CBS 931.73</strain>
    </source>
</reference>
<gene>
    <name evidence="4" type="ORF">K493DRAFT_310379</name>
</gene>
<evidence type="ECO:0000256" key="2">
    <source>
        <dbReference type="SAM" id="MobiDB-lite"/>
    </source>
</evidence>
<dbReference type="CDD" id="cd05162">
    <property type="entry name" value="PWWP"/>
    <property type="match status" value="1"/>
</dbReference>
<evidence type="ECO:0000313" key="4">
    <source>
        <dbReference type="EMBL" id="ORY06982.1"/>
    </source>
</evidence>
<proteinExistence type="predicted"/>